<keyword evidence="2" id="KW-0732">Signal</keyword>
<evidence type="ECO:0000256" key="1">
    <source>
        <dbReference type="SAM" id="MobiDB-lite"/>
    </source>
</evidence>
<feature type="region of interest" description="Disordered" evidence="1">
    <location>
        <begin position="29"/>
        <end position="58"/>
    </location>
</feature>
<dbReference type="RefSeq" id="WP_174397322.1">
    <property type="nucleotide sequence ID" value="NZ_VBSB01000005.1"/>
</dbReference>
<dbReference type="EMBL" id="VBSB01000005">
    <property type="protein sequence ID" value="NTY59428.1"/>
    <property type="molecule type" value="Genomic_DNA"/>
</dbReference>
<dbReference type="Proteomes" id="UP000708347">
    <property type="component" value="Unassembled WGS sequence"/>
</dbReference>
<proteinExistence type="predicted"/>
<dbReference type="InterPro" id="IPR006311">
    <property type="entry name" value="TAT_signal"/>
</dbReference>
<gene>
    <name evidence="3" type="ORF">FEG63_07660</name>
</gene>
<comment type="caution">
    <text evidence="3">The sequence shown here is derived from an EMBL/GenBank/DDBJ whole genome shotgun (WGS) entry which is preliminary data.</text>
</comment>
<feature type="chain" id="PRO_5047347636" description="Secreted protein" evidence="2">
    <location>
        <begin position="24"/>
        <end position="124"/>
    </location>
</feature>
<organism evidence="3 4">
    <name type="scientific">Mycolicibacterium sphagni</name>
    <dbReference type="NCBI Taxonomy" id="1786"/>
    <lineage>
        <taxon>Bacteria</taxon>
        <taxon>Bacillati</taxon>
        <taxon>Actinomycetota</taxon>
        <taxon>Actinomycetes</taxon>
        <taxon>Mycobacteriales</taxon>
        <taxon>Mycobacteriaceae</taxon>
        <taxon>Mycolicibacterium</taxon>
    </lineage>
</organism>
<protein>
    <recommendedName>
        <fullName evidence="5">Secreted protein</fullName>
    </recommendedName>
</protein>
<evidence type="ECO:0008006" key="5">
    <source>
        <dbReference type="Google" id="ProtNLM"/>
    </source>
</evidence>
<sequence>MKTTPSRKRVIAAAVMSAGVALAGLGSSAGLAQADPEPGPNDAHHWCPGQEPVRTGNARTDPLNWDWNICHTYWYVLPGQGNVSSMIWDGDNPPAPPPSGPFWTPPVPPGWCMGLFVPSPCPQS</sequence>
<reference evidence="3 4" key="1">
    <citation type="submission" date="2019-05" db="EMBL/GenBank/DDBJ databases">
        <title>Mycolicibacterium sphagni ENV482 genome assembly.</title>
        <authorList>
            <person name="Chen W."/>
            <person name="Faulkner N.W."/>
            <person name="Hyman M.R."/>
        </authorList>
    </citation>
    <scope>NUCLEOTIDE SEQUENCE [LARGE SCALE GENOMIC DNA]</scope>
    <source>
        <strain evidence="3 4">ENV482</strain>
    </source>
</reference>
<feature type="signal peptide" evidence="2">
    <location>
        <begin position="1"/>
        <end position="23"/>
    </location>
</feature>
<evidence type="ECO:0000313" key="3">
    <source>
        <dbReference type="EMBL" id="NTY59428.1"/>
    </source>
</evidence>
<accession>A0ABX2JX86</accession>
<dbReference type="PROSITE" id="PS51318">
    <property type="entry name" value="TAT"/>
    <property type="match status" value="1"/>
</dbReference>
<evidence type="ECO:0000313" key="4">
    <source>
        <dbReference type="Proteomes" id="UP000708347"/>
    </source>
</evidence>
<name>A0ABX2JX86_9MYCO</name>
<evidence type="ECO:0000256" key="2">
    <source>
        <dbReference type="SAM" id="SignalP"/>
    </source>
</evidence>
<keyword evidence="4" id="KW-1185">Reference proteome</keyword>